<dbReference type="InterPro" id="IPR014729">
    <property type="entry name" value="Rossmann-like_a/b/a_fold"/>
</dbReference>
<feature type="transmembrane region" description="Helical" evidence="1">
    <location>
        <begin position="27"/>
        <end position="45"/>
    </location>
</feature>
<evidence type="ECO:0000313" key="3">
    <source>
        <dbReference type="EMBL" id="MFC4230798.1"/>
    </source>
</evidence>
<evidence type="ECO:0000256" key="1">
    <source>
        <dbReference type="SAM" id="Phobius"/>
    </source>
</evidence>
<dbReference type="PANTHER" id="PTHR30336:SF4">
    <property type="entry name" value="ENVELOPE BIOGENESIS FACTOR ELYC"/>
    <property type="match status" value="1"/>
</dbReference>
<organism evidence="3 4">
    <name type="scientific">Parasediminibacterium paludis</name>
    <dbReference type="NCBI Taxonomy" id="908966"/>
    <lineage>
        <taxon>Bacteria</taxon>
        <taxon>Pseudomonadati</taxon>
        <taxon>Bacteroidota</taxon>
        <taxon>Chitinophagia</taxon>
        <taxon>Chitinophagales</taxon>
        <taxon>Chitinophagaceae</taxon>
        <taxon>Parasediminibacterium</taxon>
    </lineage>
</organism>
<dbReference type="InterPro" id="IPR051599">
    <property type="entry name" value="Cell_Envelope_Assoc"/>
</dbReference>
<evidence type="ECO:0000313" key="4">
    <source>
        <dbReference type="Proteomes" id="UP001595906"/>
    </source>
</evidence>
<accession>A0ABV8PUI8</accession>
<name>A0ABV8PUI8_9BACT</name>
<dbReference type="Pfam" id="PF02698">
    <property type="entry name" value="DUF218"/>
    <property type="match status" value="1"/>
</dbReference>
<proteinExistence type="predicted"/>
<dbReference type="RefSeq" id="WP_379012183.1">
    <property type="nucleotide sequence ID" value="NZ_JBHSDC010000002.1"/>
</dbReference>
<protein>
    <submittedName>
        <fullName evidence="3">YdcF family protein</fullName>
    </submittedName>
</protein>
<dbReference type="Proteomes" id="UP001595906">
    <property type="component" value="Unassembled WGS sequence"/>
</dbReference>
<dbReference type="CDD" id="cd06259">
    <property type="entry name" value="YdcF-like"/>
    <property type="match status" value="1"/>
</dbReference>
<evidence type="ECO:0000259" key="2">
    <source>
        <dbReference type="Pfam" id="PF02698"/>
    </source>
</evidence>
<dbReference type="Gene3D" id="3.40.50.620">
    <property type="entry name" value="HUPs"/>
    <property type="match status" value="1"/>
</dbReference>
<sequence>MVVPFNWVVILFITSLFIKNKGLKKKLLVSIITITVIFSNPYIFYKILHAWQINTSELLPNKTYQAGIILGGLSSFDREGNNYFNEASDRFIQTLKLYNQGIIKKIVVTGGSGLLVGSEPQEGSVLKEEFLKNKVNPADLIIESKSKNTYENAIFTKKLLDSLHISDTMVLISSASHLRRSKMVFKNAGFKVVAYPSDFEFVDQFYTPLHYVWPNLTAFHGWTKLIKEIIGTVVYSITGKA</sequence>
<dbReference type="EMBL" id="JBHSDC010000002">
    <property type="protein sequence ID" value="MFC4230798.1"/>
    <property type="molecule type" value="Genomic_DNA"/>
</dbReference>
<gene>
    <name evidence="3" type="ORF">ACFOW1_02775</name>
</gene>
<keyword evidence="4" id="KW-1185">Reference proteome</keyword>
<dbReference type="InterPro" id="IPR003848">
    <property type="entry name" value="DUF218"/>
</dbReference>
<feature type="domain" description="DUF218" evidence="2">
    <location>
        <begin position="66"/>
        <end position="231"/>
    </location>
</feature>
<keyword evidence="1" id="KW-0472">Membrane</keyword>
<comment type="caution">
    <text evidence="3">The sequence shown here is derived from an EMBL/GenBank/DDBJ whole genome shotgun (WGS) entry which is preliminary data.</text>
</comment>
<keyword evidence="1" id="KW-0812">Transmembrane</keyword>
<reference evidence="4" key="1">
    <citation type="journal article" date="2019" name="Int. J. Syst. Evol. Microbiol.">
        <title>The Global Catalogue of Microorganisms (GCM) 10K type strain sequencing project: providing services to taxonomists for standard genome sequencing and annotation.</title>
        <authorList>
            <consortium name="The Broad Institute Genomics Platform"/>
            <consortium name="The Broad Institute Genome Sequencing Center for Infectious Disease"/>
            <person name="Wu L."/>
            <person name="Ma J."/>
        </authorList>
    </citation>
    <scope>NUCLEOTIDE SEQUENCE [LARGE SCALE GENOMIC DNA]</scope>
    <source>
        <strain evidence="4">CECT 8010</strain>
    </source>
</reference>
<keyword evidence="1" id="KW-1133">Transmembrane helix</keyword>
<dbReference type="PANTHER" id="PTHR30336">
    <property type="entry name" value="INNER MEMBRANE PROTEIN, PROBABLE PERMEASE"/>
    <property type="match status" value="1"/>
</dbReference>